<accession>A0A8X6PLV1</accession>
<organism evidence="1 2">
    <name type="scientific">Nephila pilipes</name>
    <name type="common">Giant wood spider</name>
    <name type="synonym">Nephila maculata</name>
    <dbReference type="NCBI Taxonomy" id="299642"/>
    <lineage>
        <taxon>Eukaryota</taxon>
        <taxon>Metazoa</taxon>
        <taxon>Ecdysozoa</taxon>
        <taxon>Arthropoda</taxon>
        <taxon>Chelicerata</taxon>
        <taxon>Arachnida</taxon>
        <taxon>Araneae</taxon>
        <taxon>Araneomorphae</taxon>
        <taxon>Entelegynae</taxon>
        <taxon>Araneoidea</taxon>
        <taxon>Nephilidae</taxon>
        <taxon>Nephila</taxon>
    </lineage>
</organism>
<evidence type="ECO:0000313" key="2">
    <source>
        <dbReference type="Proteomes" id="UP000887013"/>
    </source>
</evidence>
<keyword evidence="2" id="KW-1185">Reference proteome</keyword>
<proteinExistence type="predicted"/>
<comment type="caution">
    <text evidence="1">The sequence shown here is derived from an EMBL/GenBank/DDBJ whole genome shotgun (WGS) entry which is preliminary data.</text>
</comment>
<reference evidence="1" key="1">
    <citation type="submission" date="2020-08" db="EMBL/GenBank/DDBJ databases">
        <title>Multicomponent nature underlies the extraordinary mechanical properties of spider dragline silk.</title>
        <authorList>
            <person name="Kono N."/>
            <person name="Nakamura H."/>
            <person name="Mori M."/>
            <person name="Yoshida Y."/>
            <person name="Ohtoshi R."/>
            <person name="Malay A.D."/>
            <person name="Moran D.A.P."/>
            <person name="Tomita M."/>
            <person name="Numata K."/>
            <person name="Arakawa K."/>
        </authorList>
    </citation>
    <scope>NUCLEOTIDE SEQUENCE</scope>
</reference>
<name>A0A8X6PLV1_NEPPI</name>
<feature type="non-terminal residue" evidence="1">
    <location>
        <position position="1"/>
    </location>
</feature>
<gene>
    <name evidence="1" type="ORF">NPIL_341461</name>
</gene>
<dbReference type="Proteomes" id="UP000887013">
    <property type="component" value="Unassembled WGS sequence"/>
</dbReference>
<sequence>FFTYVCNEGTCRSGYQSVVRKLSQCKIDILRYRSETPRTEEDKNKEFFLSWRGRQGERTEKFVSPDRDRNGKSIKCKGDRTYLLLVKTVKCWCCLFDYVCNCLLSIH</sequence>
<protein>
    <submittedName>
        <fullName evidence="1">Uncharacterized protein</fullName>
    </submittedName>
</protein>
<evidence type="ECO:0000313" key="1">
    <source>
        <dbReference type="EMBL" id="GFT77956.1"/>
    </source>
</evidence>
<dbReference type="AlphaFoldDB" id="A0A8X6PLV1"/>
<dbReference type="EMBL" id="BMAW01022465">
    <property type="protein sequence ID" value="GFT77956.1"/>
    <property type="molecule type" value="Genomic_DNA"/>
</dbReference>